<dbReference type="EMBL" id="FXTK01000007">
    <property type="protein sequence ID" value="SMO69580.1"/>
    <property type="molecule type" value="Genomic_DNA"/>
</dbReference>
<feature type="region of interest" description="Disordered" evidence="1">
    <location>
        <begin position="39"/>
        <end position="70"/>
    </location>
</feature>
<accession>A0A521DF60</accession>
<keyword evidence="3" id="KW-1185">Reference proteome</keyword>
<gene>
    <name evidence="2" type="ORF">SAMN06265221_107121</name>
</gene>
<name>A0A521DF60_9RHOB</name>
<evidence type="ECO:0000313" key="3">
    <source>
        <dbReference type="Proteomes" id="UP000319014"/>
    </source>
</evidence>
<dbReference type="RefSeq" id="WP_142663111.1">
    <property type="nucleotide sequence ID" value="NZ_FXTK01000007.1"/>
</dbReference>
<sequence>MSSQDQLPPPPFHSIGDLVADLAVQVCKVIEAADEFDAELSHEDRKSAESRMHQSKRLQERRSKMAGTAI</sequence>
<reference evidence="2 3" key="1">
    <citation type="submission" date="2017-05" db="EMBL/GenBank/DDBJ databases">
        <authorList>
            <person name="Varghese N."/>
            <person name="Submissions S."/>
        </authorList>
    </citation>
    <scope>NUCLEOTIDE SEQUENCE [LARGE SCALE GENOMIC DNA]</scope>
    <source>
        <strain evidence="2 3">DSM 100094</strain>
    </source>
</reference>
<evidence type="ECO:0000313" key="2">
    <source>
        <dbReference type="EMBL" id="SMO69580.1"/>
    </source>
</evidence>
<protein>
    <submittedName>
        <fullName evidence="2">Uncharacterized protein</fullName>
    </submittedName>
</protein>
<dbReference type="AlphaFoldDB" id="A0A521DF60"/>
<evidence type="ECO:0000256" key="1">
    <source>
        <dbReference type="SAM" id="MobiDB-lite"/>
    </source>
</evidence>
<proteinExistence type="predicted"/>
<feature type="compositionally biased region" description="Basic and acidic residues" evidence="1">
    <location>
        <begin position="39"/>
        <end position="63"/>
    </location>
</feature>
<organism evidence="2 3">
    <name type="scientific">Paracoccus laeviglucosivorans</name>
    <dbReference type="NCBI Taxonomy" id="1197861"/>
    <lineage>
        <taxon>Bacteria</taxon>
        <taxon>Pseudomonadati</taxon>
        <taxon>Pseudomonadota</taxon>
        <taxon>Alphaproteobacteria</taxon>
        <taxon>Rhodobacterales</taxon>
        <taxon>Paracoccaceae</taxon>
        <taxon>Paracoccus</taxon>
    </lineage>
</organism>
<dbReference type="Proteomes" id="UP000319014">
    <property type="component" value="Unassembled WGS sequence"/>
</dbReference>